<gene>
    <name evidence="4" type="ORF">AURDEDRAFT_188055</name>
</gene>
<keyword evidence="2" id="KW-0521">NADP</keyword>
<dbReference type="Pfam" id="PF13561">
    <property type="entry name" value="adh_short_C2"/>
    <property type="match status" value="1"/>
</dbReference>
<dbReference type="InParanoid" id="J0DAR8"/>
<dbReference type="GO" id="GO:0016491">
    <property type="term" value="F:oxidoreductase activity"/>
    <property type="evidence" value="ECO:0007669"/>
    <property type="project" value="UniProtKB-KW"/>
</dbReference>
<keyword evidence="5" id="KW-1185">Reference proteome</keyword>
<proteinExistence type="inferred from homology"/>
<dbReference type="KEGG" id="adl:AURDEDRAFT_188055"/>
<dbReference type="PANTHER" id="PTHR43180">
    <property type="entry name" value="3-OXOACYL-(ACYL-CARRIER-PROTEIN) REDUCTASE (AFU_ORTHOLOGUE AFUA_6G11210)"/>
    <property type="match status" value="1"/>
</dbReference>
<evidence type="ECO:0000313" key="4">
    <source>
        <dbReference type="EMBL" id="EJD37542.1"/>
    </source>
</evidence>
<sequence>MSSSTSSKAEVGHVADLVTLTPEEQYKRTVARLQRIQGHLATTPRAGRLAGKVCIVTGVGSLKGIGRATSLLFAHQGARHLYLLDYDGTNLPDLKKTIGSSYPDVKVTTVQGDASDEPTISALCERAVTEEGRLDVFFANAGIATIKWFGDVDPAQYERVMRVNATSVFLAIKHASKAMLKTGKDKSESGGSILLTASVAGIASGAGSLDYSAAKAAVINMAKTASFQLARTNIRVNSISPGLIETGMTVLTFDKARARGTAGKIGQLNPLGRYGVAEEVAQLALFLASDESSFVNGQNIAIDGGMTASMPVVPGKLA</sequence>
<dbReference type="Gene3D" id="3.40.50.720">
    <property type="entry name" value="NAD(P)-binding Rossmann-like Domain"/>
    <property type="match status" value="1"/>
</dbReference>
<dbReference type="Proteomes" id="UP000006514">
    <property type="component" value="Unassembled WGS sequence"/>
</dbReference>
<dbReference type="PANTHER" id="PTHR43180:SF66">
    <property type="entry name" value="SHORT-CHAIN DEHYDROGENASE_REDUCTASE FAMILY PROTEIN"/>
    <property type="match status" value="1"/>
</dbReference>
<dbReference type="SUPFAM" id="SSF51735">
    <property type="entry name" value="NAD(P)-binding Rossmann-fold domains"/>
    <property type="match status" value="1"/>
</dbReference>
<accession>J0DAR8</accession>
<dbReference type="CDD" id="cd05233">
    <property type="entry name" value="SDR_c"/>
    <property type="match status" value="1"/>
</dbReference>
<evidence type="ECO:0000256" key="1">
    <source>
        <dbReference type="ARBA" id="ARBA00006484"/>
    </source>
</evidence>
<organism evidence="4 5">
    <name type="scientific">Auricularia subglabra (strain TFB-10046 / SS5)</name>
    <name type="common">White-rot fungus</name>
    <name type="synonym">Auricularia delicata (strain TFB10046)</name>
    <dbReference type="NCBI Taxonomy" id="717982"/>
    <lineage>
        <taxon>Eukaryota</taxon>
        <taxon>Fungi</taxon>
        <taxon>Dikarya</taxon>
        <taxon>Basidiomycota</taxon>
        <taxon>Agaricomycotina</taxon>
        <taxon>Agaricomycetes</taxon>
        <taxon>Auriculariales</taxon>
        <taxon>Auriculariaceae</taxon>
        <taxon>Auricularia</taxon>
    </lineage>
</organism>
<dbReference type="InterPro" id="IPR002347">
    <property type="entry name" value="SDR_fam"/>
</dbReference>
<evidence type="ECO:0000256" key="2">
    <source>
        <dbReference type="ARBA" id="ARBA00022857"/>
    </source>
</evidence>
<dbReference type="OMA" id="SIAQTCA"/>
<dbReference type="FunFam" id="3.40.50.720:FF:000084">
    <property type="entry name" value="Short-chain dehydrogenase reductase"/>
    <property type="match status" value="1"/>
</dbReference>
<dbReference type="AlphaFoldDB" id="J0DAR8"/>
<dbReference type="PRINTS" id="PR00081">
    <property type="entry name" value="GDHRDH"/>
</dbReference>
<dbReference type="InterPro" id="IPR020904">
    <property type="entry name" value="Sc_DH/Rdtase_CS"/>
</dbReference>
<name>J0DAR8_AURST</name>
<dbReference type="OrthoDB" id="4131217at2759"/>
<evidence type="ECO:0000256" key="3">
    <source>
        <dbReference type="ARBA" id="ARBA00023002"/>
    </source>
</evidence>
<keyword evidence="3" id="KW-0560">Oxidoreductase</keyword>
<dbReference type="PROSITE" id="PS00061">
    <property type="entry name" value="ADH_SHORT"/>
    <property type="match status" value="1"/>
</dbReference>
<protein>
    <submittedName>
        <fullName evidence="4">3-oxoacyl-reductase</fullName>
    </submittedName>
</protein>
<dbReference type="EMBL" id="JH687839">
    <property type="protein sequence ID" value="EJD37542.1"/>
    <property type="molecule type" value="Genomic_DNA"/>
</dbReference>
<dbReference type="InterPro" id="IPR036291">
    <property type="entry name" value="NAD(P)-bd_dom_sf"/>
</dbReference>
<reference evidence="5" key="1">
    <citation type="journal article" date="2012" name="Science">
        <title>The Paleozoic origin of enzymatic lignin decomposition reconstructed from 31 fungal genomes.</title>
        <authorList>
            <person name="Floudas D."/>
            <person name="Binder M."/>
            <person name="Riley R."/>
            <person name="Barry K."/>
            <person name="Blanchette R.A."/>
            <person name="Henrissat B."/>
            <person name="Martinez A.T."/>
            <person name="Otillar R."/>
            <person name="Spatafora J.W."/>
            <person name="Yadav J.S."/>
            <person name="Aerts A."/>
            <person name="Benoit I."/>
            <person name="Boyd A."/>
            <person name="Carlson A."/>
            <person name="Copeland A."/>
            <person name="Coutinho P.M."/>
            <person name="de Vries R.P."/>
            <person name="Ferreira P."/>
            <person name="Findley K."/>
            <person name="Foster B."/>
            <person name="Gaskell J."/>
            <person name="Glotzer D."/>
            <person name="Gorecki P."/>
            <person name="Heitman J."/>
            <person name="Hesse C."/>
            <person name="Hori C."/>
            <person name="Igarashi K."/>
            <person name="Jurgens J.A."/>
            <person name="Kallen N."/>
            <person name="Kersten P."/>
            <person name="Kohler A."/>
            <person name="Kuees U."/>
            <person name="Kumar T.K.A."/>
            <person name="Kuo A."/>
            <person name="LaButti K."/>
            <person name="Larrondo L.F."/>
            <person name="Lindquist E."/>
            <person name="Ling A."/>
            <person name="Lombard V."/>
            <person name="Lucas S."/>
            <person name="Lundell T."/>
            <person name="Martin R."/>
            <person name="McLaughlin D.J."/>
            <person name="Morgenstern I."/>
            <person name="Morin E."/>
            <person name="Murat C."/>
            <person name="Nagy L.G."/>
            <person name="Nolan M."/>
            <person name="Ohm R.A."/>
            <person name="Patyshakuliyeva A."/>
            <person name="Rokas A."/>
            <person name="Ruiz-Duenas F.J."/>
            <person name="Sabat G."/>
            <person name="Salamov A."/>
            <person name="Samejima M."/>
            <person name="Schmutz J."/>
            <person name="Slot J.C."/>
            <person name="St John F."/>
            <person name="Stenlid J."/>
            <person name="Sun H."/>
            <person name="Sun S."/>
            <person name="Syed K."/>
            <person name="Tsang A."/>
            <person name="Wiebenga A."/>
            <person name="Young D."/>
            <person name="Pisabarro A."/>
            <person name="Eastwood D.C."/>
            <person name="Martin F."/>
            <person name="Cullen D."/>
            <person name="Grigoriev I.V."/>
            <person name="Hibbett D.S."/>
        </authorList>
    </citation>
    <scope>NUCLEOTIDE SEQUENCE [LARGE SCALE GENOMIC DNA]</scope>
    <source>
        <strain evidence="5">TFB10046</strain>
    </source>
</reference>
<comment type="similarity">
    <text evidence="1">Belongs to the short-chain dehydrogenases/reductases (SDR) family.</text>
</comment>
<evidence type="ECO:0000313" key="5">
    <source>
        <dbReference type="Proteomes" id="UP000006514"/>
    </source>
</evidence>
<dbReference type="PRINTS" id="PR00080">
    <property type="entry name" value="SDRFAMILY"/>
</dbReference>
<dbReference type="eggNOG" id="KOG0725">
    <property type="taxonomic scope" value="Eukaryota"/>
</dbReference>